<dbReference type="SUPFAM" id="SSF57667">
    <property type="entry name" value="beta-beta-alpha zinc fingers"/>
    <property type="match status" value="1"/>
</dbReference>
<dbReference type="EMBL" id="CAJNRD030001121">
    <property type="protein sequence ID" value="CAG5097819.1"/>
    <property type="molecule type" value="Genomic_DNA"/>
</dbReference>
<keyword evidence="3 5" id="KW-0863">Zinc-finger</keyword>
<protein>
    <submittedName>
        <fullName evidence="7">Similar to gl: Protein glass (Drosophila melanogaster)</fullName>
    </submittedName>
</protein>
<dbReference type="GO" id="GO:0005634">
    <property type="term" value="C:nucleus"/>
    <property type="evidence" value="ECO:0007669"/>
    <property type="project" value="UniProtKB-ARBA"/>
</dbReference>
<keyword evidence="4" id="KW-0862">Zinc</keyword>
<dbReference type="PROSITE" id="PS00028">
    <property type="entry name" value="ZINC_FINGER_C2H2_1"/>
    <property type="match status" value="1"/>
</dbReference>
<dbReference type="InterPro" id="IPR036236">
    <property type="entry name" value="Znf_C2H2_sf"/>
</dbReference>
<gene>
    <name evidence="7" type="ORF">HICCMSTLAB_LOCUS8893</name>
</gene>
<keyword evidence="1" id="KW-0479">Metal-binding</keyword>
<evidence type="ECO:0000256" key="1">
    <source>
        <dbReference type="ARBA" id="ARBA00022723"/>
    </source>
</evidence>
<dbReference type="AlphaFoldDB" id="A0A8J2MNE6"/>
<name>A0A8J2MNE6_COTCN</name>
<dbReference type="SMART" id="SM00355">
    <property type="entry name" value="ZnF_C2H2"/>
    <property type="match status" value="2"/>
</dbReference>
<dbReference type="Pfam" id="PF00096">
    <property type="entry name" value="zf-C2H2"/>
    <property type="match status" value="2"/>
</dbReference>
<dbReference type="PROSITE" id="PS50157">
    <property type="entry name" value="ZINC_FINGER_C2H2_2"/>
    <property type="match status" value="2"/>
</dbReference>
<dbReference type="InterPro" id="IPR013087">
    <property type="entry name" value="Znf_C2H2_type"/>
</dbReference>
<evidence type="ECO:0000313" key="7">
    <source>
        <dbReference type="EMBL" id="CAG5097819.1"/>
    </source>
</evidence>
<reference evidence="7" key="1">
    <citation type="submission" date="2021-04" db="EMBL/GenBank/DDBJ databases">
        <authorList>
            <person name="Chebbi M.A.C M."/>
        </authorList>
    </citation>
    <scope>NUCLEOTIDE SEQUENCE</scope>
</reference>
<dbReference type="OrthoDB" id="3437960at2759"/>
<sequence>MYFQFCYRCANCTKTFKTSKSLQRHVREECGKNPFACPWCPNLFNLKCSLIRHMRLKHDQDLRTRRNDKYRVKIQRRR</sequence>
<keyword evidence="2" id="KW-0677">Repeat</keyword>
<evidence type="ECO:0000256" key="2">
    <source>
        <dbReference type="ARBA" id="ARBA00022737"/>
    </source>
</evidence>
<feature type="domain" description="C2H2-type" evidence="6">
    <location>
        <begin position="35"/>
        <end position="63"/>
    </location>
</feature>
<evidence type="ECO:0000313" key="8">
    <source>
        <dbReference type="Proteomes" id="UP000786811"/>
    </source>
</evidence>
<evidence type="ECO:0000256" key="5">
    <source>
        <dbReference type="PROSITE-ProRule" id="PRU00042"/>
    </source>
</evidence>
<evidence type="ECO:0000259" key="6">
    <source>
        <dbReference type="PROSITE" id="PS50157"/>
    </source>
</evidence>
<keyword evidence="8" id="KW-1185">Reference proteome</keyword>
<dbReference type="GO" id="GO:0008270">
    <property type="term" value="F:zinc ion binding"/>
    <property type="evidence" value="ECO:0007669"/>
    <property type="project" value="UniProtKB-KW"/>
</dbReference>
<accession>A0A8J2MNE6</accession>
<evidence type="ECO:0000256" key="4">
    <source>
        <dbReference type="ARBA" id="ARBA00022833"/>
    </source>
</evidence>
<dbReference type="FunFam" id="3.30.160.60:FF:000072">
    <property type="entry name" value="zinc finger protein 143 isoform X1"/>
    <property type="match status" value="1"/>
</dbReference>
<comment type="caution">
    <text evidence="7">The sequence shown here is derived from an EMBL/GenBank/DDBJ whole genome shotgun (WGS) entry which is preliminary data.</text>
</comment>
<feature type="domain" description="C2H2-type" evidence="6">
    <location>
        <begin position="7"/>
        <end position="34"/>
    </location>
</feature>
<proteinExistence type="predicted"/>
<dbReference type="Proteomes" id="UP000786811">
    <property type="component" value="Unassembled WGS sequence"/>
</dbReference>
<dbReference type="Gene3D" id="3.30.160.60">
    <property type="entry name" value="Classic Zinc Finger"/>
    <property type="match status" value="2"/>
</dbReference>
<evidence type="ECO:0000256" key="3">
    <source>
        <dbReference type="ARBA" id="ARBA00022771"/>
    </source>
</evidence>
<organism evidence="7 8">
    <name type="scientific">Cotesia congregata</name>
    <name type="common">Parasitoid wasp</name>
    <name type="synonym">Apanteles congregatus</name>
    <dbReference type="NCBI Taxonomy" id="51543"/>
    <lineage>
        <taxon>Eukaryota</taxon>
        <taxon>Metazoa</taxon>
        <taxon>Ecdysozoa</taxon>
        <taxon>Arthropoda</taxon>
        <taxon>Hexapoda</taxon>
        <taxon>Insecta</taxon>
        <taxon>Pterygota</taxon>
        <taxon>Neoptera</taxon>
        <taxon>Endopterygota</taxon>
        <taxon>Hymenoptera</taxon>
        <taxon>Apocrita</taxon>
        <taxon>Ichneumonoidea</taxon>
        <taxon>Braconidae</taxon>
        <taxon>Microgastrinae</taxon>
        <taxon>Cotesia</taxon>
    </lineage>
</organism>